<keyword evidence="3" id="KW-1185">Reference proteome</keyword>
<dbReference type="EMBL" id="CABPSK010000003">
    <property type="protein sequence ID" value="VVE26826.1"/>
    <property type="molecule type" value="Genomic_DNA"/>
</dbReference>
<proteinExistence type="predicted"/>
<accession>A0A5E4WV95</accession>
<name>A0A5E4WV95_9BURK</name>
<protein>
    <recommendedName>
        <fullName evidence="4">DUF1453 domain-containing protein</fullName>
    </recommendedName>
</protein>
<feature type="transmembrane region" description="Helical" evidence="1">
    <location>
        <begin position="6"/>
        <end position="26"/>
    </location>
</feature>
<feature type="transmembrane region" description="Helical" evidence="1">
    <location>
        <begin position="33"/>
        <end position="52"/>
    </location>
</feature>
<gene>
    <name evidence="2" type="ORF">PPN31114_03437</name>
</gene>
<dbReference type="OrthoDB" id="3034721at2"/>
<reference evidence="2 3" key="1">
    <citation type="submission" date="2019-08" db="EMBL/GenBank/DDBJ databases">
        <authorList>
            <person name="Peeters C."/>
        </authorList>
    </citation>
    <scope>NUCLEOTIDE SEQUENCE [LARGE SCALE GENOMIC DNA]</scope>
    <source>
        <strain evidence="2 3">LMG 31114</strain>
    </source>
</reference>
<dbReference type="Pfam" id="PF20327">
    <property type="entry name" value="DUF6622"/>
    <property type="match status" value="1"/>
</dbReference>
<evidence type="ECO:0008006" key="4">
    <source>
        <dbReference type="Google" id="ProtNLM"/>
    </source>
</evidence>
<evidence type="ECO:0000313" key="2">
    <source>
        <dbReference type="EMBL" id="VVE26826.1"/>
    </source>
</evidence>
<organism evidence="2 3">
    <name type="scientific">Pandoraea pneumonica</name>
    <dbReference type="NCBI Taxonomy" id="2508299"/>
    <lineage>
        <taxon>Bacteria</taxon>
        <taxon>Pseudomonadati</taxon>
        <taxon>Pseudomonadota</taxon>
        <taxon>Betaproteobacteria</taxon>
        <taxon>Burkholderiales</taxon>
        <taxon>Burkholderiaceae</taxon>
        <taxon>Pandoraea</taxon>
    </lineage>
</organism>
<dbReference type="GeneID" id="300405447"/>
<keyword evidence="1" id="KW-0812">Transmembrane</keyword>
<feature type="transmembrane region" description="Helical" evidence="1">
    <location>
        <begin position="64"/>
        <end position="82"/>
    </location>
</feature>
<keyword evidence="1" id="KW-0472">Membrane</keyword>
<dbReference type="InterPro" id="IPR046730">
    <property type="entry name" value="DUF6622"/>
</dbReference>
<keyword evidence="1" id="KW-1133">Transmembrane helix</keyword>
<evidence type="ECO:0000256" key="1">
    <source>
        <dbReference type="SAM" id="Phobius"/>
    </source>
</evidence>
<dbReference type="RefSeq" id="WP_150680696.1">
    <property type="nucleotide sequence ID" value="NZ_CABPSK010000003.1"/>
</dbReference>
<sequence length="170" mass="18063">MTFLSHIPLWVGFLFVGLVALGLSATRTQQKPLWAALAMPVAMTVFSAYGVANSFGASAPSLVAWTSAVVIVVALRAALGIWGDVRWVPATRRVIVAGSWMPLVWMLAIFALKFAVAVQLAMHPALREQGGFVAWISLAYGAFTGVFLGRGLAVRRAIRLAGNKAVPLAS</sequence>
<evidence type="ECO:0000313" key="3">
    <source>
        <dbReference type="Proteomes" id="UP000366945"/>
    </source>
</evidence>
<feature type="transmembrane region" description="Helical" evidence="1">
    <location>
        <begin position="132"/>
        <end position="153"/>
    </location>
</feature>
<feature type="transmembrane region" description="Helical" evidence="1">
    <location>
        <begin position="94"/>
        <end position="120"/>
    </location>
</feature>
<dbReference type="Proteomes" id="UP000366945">
    <property type="component" value="Unassembled WGS sequence"/>
</dbReference>
<dbReference type="AlphaFoldDB" id="A0A5E4WV95"/>